<evidence type="ECO:0000313" key="2">
    <source>
        <dbReference type="Proteomes" id="UP000324222"/>
    </source>
</evidence>
<accession>A0A5B7JJ59</accession>
<comment type="caution">
    <text evidence="1">The sequence shown here is derived from an EMBL/GenBank/DDBJ whole genome shotgun (WGS) entry which is preliminary data.</text>
</comment>
<reference evidence="1 2" key="1">
    <citation type="submission" date="2019-05" db="EMBL/GenBank/DDBJ databases">
        <title>Another draft genome of Portunus trituberculatus and its Hox gene families provides insights of decapod evolution.</title>
        <authorList>
            <person name="Jeong J.-H."/>
            <person name="Song I."/>
            <person name="Kim S."/>
            <person name="Choi T."/>
            <person name="Kim D."/>
            <person name="Ryu S."/>
            <person name="Kim W."/>
        </authorList>
    </citation>
    <scope>NUCLEOTIDE SEQUENCE [LARGE SCALE GENOMIC DNA]</scope>
    <source>
        <tissue evidence="1">Muscle</tissue>
    </source>
</reference>
<proteinExistence type="predicted"/>
<keyword evidence="2" id="KW-1185">Reference proteome</keyword>
<protein>
    <submittedName>
        <fullName evidence="1">Uncharacterized protein</fullName>
    </submittedName>
</protein>
<organism evidence="1 2">
    <name type="scientific">Portunus trituberculatus</name>
    <name type="common">Swimming crab</name>
    <name type="synonym">Neptunus trituberculatus</name>
    <dbReference type="NCBI Taxonomy" id="210409"/>
    <lineage>
        <taxon>Eukaryota</taxon>
        <taxon>Metazoa</taxon>
        <taxon>Ecdysozoa</taxon>
        <taxon>Arthropoda</taxon>
        <taxon>Crustacea</taxon>
        <taxon>Multicrustacea</taxon>
        <taxon>Malacostraca</taxon>
        <taxon>Eumalacostraca</taxon>
        <taxon>Eucarida</taxon>
        <taxon>Decapoda</taxon>
        <taxon>Pleocyemata</taxon>
        <taxon>Brachyura</taxon>
        <taxon>Eubrachyura</taxon>
        <taxon>Portunoidea</taxon>
        <taxon>Portunidae</taxon>
        <taxon>Portuninae</taxon>
        <taxon>Portunus</taxon>
    </lineage>
</organism>
<dbReference type="Proteomes" id="UP000324222">
    <property type="component" value="Unassembled WGS sequence"/>
</dbReference>
<sequence length="77" mass="8245">MALGGLSGPGCALSRLSPQPLQPDIPPVRLGDVPQVICINLFDMQASILWRNTGQRWTLHNGCPSDTTAATDMCAMH</sequence>
<dbReference type="EMBL" id="VSRR010105128">
    <property type="protein sequence ID" value="MPC96232.1"/>
    <property type="molecule type" value="Genomic_DNA"/>
</dbReference>
<gene>
    <name evidence="1" type="ORF">E2C01_091477</name>
</gene>
<evidence type="ECO:0000313" key="1">
    <source>
        <dbReference type="EMBL" id="MPC96232.1"/>
    </source>
</evidence>
<name>A0A5B7JJ59_PORTR</name>
<dbReference type="AlphaFoldDB" id="A0A5B7JJ59"/>